<evidence type="ECO:0000256" key="2">
    <source>
        <dbReference type="ARBA" id="ARBA00022654"/>
    </source>
</evidence>
<dbReference type="RefSeq" id="WP_104006073.1">
    <property type="nucleotide sequence ID" value="NZ_FNVD01000001.1"/>
</dbReference>
<evidence type="ECO:0000256" key="1">
    <source>
        <dbReference type="ARBA" id="ARBA00012340"/>
    </source>
</evidence>
<sequence>MKHSRQPSGQGAAALAFPELTPVEPSARRARGHPLGESSEIRVRPKGLPKPGRQPDSKIRGHLRASVLSFTNMHEYGELLVNYLRARHEVFIERLKWNVPETEGMEFDQYDTPMCRWAIVHEYGEVLAGVRMMPTTAKCGIYTYMLRDAQRGLLEGIPNDVLFFEAPVENRVWEASRLFITDAVPAHRRHVVQAMLMEQMSSIALQNGATHVIGIVPAVFSRWLRRLGLDAVPVGPRFQIDGTSSQAALFAASQMVLN</sequence>
<dbReference type="Proteomes" id="UP000236742">
    <property type="component" value="Unassembled WGS sequence"/>
</dbReference>
<dbReference type="PANTHER" id="PTHR39322">
    <property type="entry name" value="ACYL-HOMOSERINE-LACTONE SYNTHASE"/>
    <property type="match status" value="1"/>
</dbReference>
<keyword evidence="2 7" id="KW-0673">Quorum sensing</keyword>
<organism evidence="9 10">
    <name type="scientific">Jhaorihella thermophila</name>
    <dbReference type="NCBI Taxonomy" id="488547"/>
    <lineage>
        <taxon>Bacteria</taxon>
        <taxon>Pseudomonadati</taxon>
        <taxon>Pseudomonadota</taxon>
        <taxon>Alphaproteobacteria</taxon>
        <taxon>Rhodobacterales</taxon>
        <taxon>Paracoccaceae</taxon>
        <taxon>Jhaorihella</taxon>
    </lineage>
</organism>
<dbReference type="InterPro" id="IPR018311">
    <property type="entry name" value="Autoind_synth_CS"/>
</dbReference>
<dbReference type="PANTHER" id="PTHR39322:SF1">
    <property type="entry name" value="ISOVALERYL-HOMOSERINE LACTONE SYNTHASE"/>
    <property type="match status" value="1"/>
</dbReference>
<evidence type="ECO:0000313" key="9">
    <source>
        <dbReference type="EMBL" id="SEF39161.1"/>
    </source>
</evidence>
<evidence type="ECO:0000256" key="6">
    <source>
        <dbReference type="ARBA" id="ARBA00048576"/>
    </source>
</evidence>
<reference evidence="9 10" key="1">
    <citation type="submission" date="2016-10" db="EMBL/GenBank/DDBJ databases">
        <authorList>
            <person name="de Groot N.N."/>
        </authorList>
    </citation>
    <scope>NUCLEOTIDE SEQUENCE [LARGE SCALE GENOMIC DNA]</scope>
    <source>
        <strain evidence="9 10">DSM 23413</strain>
    </source>
</reference>
<evidence type="ECO:0000313" key="10">
    <source>
        <dbReference type="Proteomes" id="UP000236742"/>
    </source>
</evidence>
<proteinExistence type="inferred from homology"/>
<protein>
    <recommendedName>
        <fullName evidence="1">acyl-homoserine-lactone synthase</fullName>
        <ecNumber evidence="1">2.3.1.184</ecNumber>
    </recommendedName>
</protein>
<dbReference type="Gene3D" id="3.40.630.30">
    <property type="match status" value="1"/>
</dbReference>
<dbReference type="PROSITE" id="PS51187">
    <property type="entry name" value="AUTOINDUCER_SYNTH_2"/>
    <property type="match status" value="1"/>
</dbReference>
<dbReference type="InterPro" id="IPR016181">
    <property type="entry name" value="Acyl_CoA_acyltransferase"/>
</dbReference>
<dbReference type="OrthoDB" id="6169313at2"/>
<comment type="similarity">
    <text evidence="7">Belongs to the autoinducer synthase family.</text>
</comment>
<dbReference type="InterPro" id="IPR001690">
    <property type="entry name" value="Autoind_synthase"/>
</dbReference>
<name>A0A1H5RNU2_9RHOB</name>
<gene>
    <name evidence="9" type="ORF">SAMN05421751_1019</name>
</gene>
<dbReference type="Pfam" id="PF00765">
    <property type="entry name" value="Autoind_synth"/>
    <property type="match status" value="1"/>
</dbReference>
<dbReference type="PROSITE" id="PS00949">
    <property type="entry name" value="AUTOINDUCER_SYNTH_1"/>
    <property type="match status" value="1"/>
</dbReference>
<dbReference type="EMBL" id="FNVD01000001">
    <property type="protein sequence ID" value="SEF39161.1"/>
    <property type="molecule type" value="Genomic_DNA"/>
</dbReference>
<evidence type="ECO:0000256" key="4">
    <source>
        <dbReference type="ARBA" id="ARBA00022691"/>
    </source>
</evidence>
<keyword evidence="4" id="KW-0949">S-adenosyl-L-methionine</keyword>
<keyword evidence="10" id="KW-1185">Reference proteome</keyword>
<feature type="region of interest" description="Disordered" evidence="8">
    <location>
        <begin position="1"/>
        <end position="58"/>
    </location>
</feature>
<evidence type="ECO:0000256" key="5">
    <source>
        <dbReference type="ARBA" id="ARBA00022929"/>
    </source>
</evidence>
<keyword evidence="5 7" id="KW-0071">Autoinducer synthesis</keyword>
<evidence type="ECO:0000256" key="8">
    <source>
        <dbReference type="SAM" id="MobiDB-lite"/>
    </source>
</evidence>
<evidence type="ECO:0000256" key="7">
    <source>
        <dbReference type="PROSITE-ProRule" id="PRU00533"/>
    </source>
</evidence>
<dbReference type="SUPFAM" id="SSF55729">
    <property type="entry name" value="Acyl-CoA N-acyltransferases (Nat)"/>
    <property type="match status" value="1"/>
</dbReference>
<dbReference type="GO" id="GO:0061579">
    <property type="term" value="F:N-acyl homoserine lactone synthase activity"/>
    <property type="evidence" value="ECO:0007669"/>
    <property type="project" value="UniProtKB-EC"/>
</dbReference>
<keyword evidence="3" id="KW-0808">Transferase</keyword>
<accession>A0A1H5RNU2</accession>
<comment type="catalytic activity">
    <reaction evidence="6">
        <text>a fatty acyl-[ACP] + S-adenosyl-L-methionine = an N-acyl-L-homoserine lactone + S-methyl-5'-thioadenosine + holo-[ACP] + H(+)</text>
        <dbReference type="Rhea" id="RHEA:10096"/>
        <dbReference type="Rhea" id="RHEA-COMP:9685"/>
        <dbReference type="Rhea" id="RHEA-COMP:14125"/>
        <dbReference type="ChEBI" id="CHEBI:15378"/>
        <dbReference type="ChEBI" id="CHEBI:17509"/>
        <dbReference type="ChEBI" id="CHEBI:55474"/>
        <dbReference type="ChEBI" id="CHEBI:59789"/>
        <dbReference type="ChEBI" id="CHEBI:64479"/>
        <dbReference type="ChEBI" id="CHEBI:138651"/>
        <dbReference type="EC" id="2.3.1.184"/>
    </reaction>
</comment>
<dbReference type="AlphaFoldDB" id="A0A1H5RNU2"/>
<evidence type="ECO:0000256" key="3">
    <source>
        <dbReference type="ARBA" id="ARBA00022679"/>
    </source>
</evidence>
<dbReference type="GO" id="GO:0009372">
    <property type="term" value="P:quorum sensing"/>
    <property type="evidence" value="ECO:0007669"/>
    <property type="project" value="UniProtKB-UniRule"/>
</dbReference>
<dbReference type="GO" id="GO:0007165">
    <property type="term" value="P:signal transduction"/>
    <property type="evidence" value="ECO:0007669"/>
    <property type="project" value="TreeGrafter"/>
</dbReference>
<dbReference type="EC" id="2.3.1.184" evidence="1"/>